<evidence type="ECO:0000256" key="4">
    <source>
        <dbReference type="ARBA" id="ARBA00022519"/>
    </source>
</evidence>
<keyword evidence="7 8" id="KW-0472">Membrane</keyword>
<evidence type="ECO:0000256" key="8">
    <source>
        <dbReference type="SAM" id="Phobius"/>
    </source>
</evidence>
<sequence length="333" mass="34966">MDNNLLQQESVKLSPLKQINFKTLSLKYGVVVAFLTLIVVSSFLYTGFLNPTNIFNMLSQLAIIGIMAAGMTYVMITGGLDMSVGGIYAATAVVAASLVDTSSILVAVLVGLCVGLVSGLINGVLVTTLKVPPFVATLGTGSVFTGFALVYSNAQPFFVKNPDYKFFGSHYIGAIPVSVIIMFGIFIILGISLAYTLYGKSLYAVGGNKEASHLAGLKTNKLILSTYMISGLCASISGIILSSRLAQGQANIGASITLDVIAAVVIGGTSLSGGQGAIWRTFIGGSILIMISNVLDSLSISSYWQQIFKGSIIIIAVMIDFYGRNYLQNKGGS</sequence>
<reference evidence="9 10" key="1">
    <citation type="submission" date="2018-12" db="EMBL/GenBank/DDBJ databases">
        <title>Lysinibacillus antri sp. nov., isolated from a cave soil.</title>
        <authorList>
            <person name="Narsing Rao M.P."/>
            <person name="Zhang H."/>
            <person name="Dong Z.-Y."/>
            <person name="Niu X.-K."/>
            <person name="Zhang K."/>
            <person name="Fang B.-Z."/>
            <person name="Kang Y.-Q."/>
            <person name="Xiao M."/>
            <person name="Li W.-J."/>
        </authorList>
    </citation>
    <scope>NUCLEOTIDE SEQUENCE [LARGE SCALE GENOMIC DNA]</scope>
    <source>
        <strain evidence="9 10">SYSU K30002</strain>
    </source>
</reference>
<feature type="transmembrane region" description="Helical" evidence="8">
    <location>
        <begin position="307"/>
        <end position="327"/>
    </location>
</feature>
<evidence type="ECO:0000256" key="3">
    <source>
        <dbReference type="ARBA" id="ARBA00022475"/>
    </source>
</evidence>
<dbReference type="PANTHER" id="PTHR32196:SF21">
    <property type="entry name" value="ABC TRANSPORTER PERMEASE PROTEIN YPHD-RELATED"/>
    <property type="match status" value="1"/>
</dbReference>
<feature type="transmembrane region" description="Helical" evidence="8">
    <location>
        <begin position="277"/>
        <end position="295"/>
    </location>
</feature>
<evidence type="ECO:0000313" key="9">
    <source>
        <dbReference type="EMBL" id="RUL47261.1"/>
    </source>
</evidence>
<feature type="transmembrane region" description="Helical" evidence="8">
    <location>
        <begin position="253"/>
        <end position="271"/>
    </location>
</feature>
<organism evidence="9 10">
    <name type="scientific">Lysinibacillus antri</name>
    <dbReference type="NCBI Taxonomy" id="2498145"/>
    <lineage>
        <taxon>Bacteria</taxon>
        <taxon>Bacillati</taxon>
        <taxon>Bacillota</taxon>
        <taxon>Bacilli</taxon>
        <taxon>Bacillales</taxon>
        <taxon>Bacillaceae</taxon>
        <taxon>Lysinibacillus</taxon>
    </lineage>
</organism>
<dbReference type="CDD" id="cd06579">
    <property type="entry name" value="TM_PBP1_transp_AraH_like"/>
    <property type="match status" value="1"/>
</dbReference>
<feature type="transmembrane region" description="Helical" evidence="8">
    <location>
        <begin position="54"/>
        <end position="76"/>
    </location>
</feature>
<keyword evidence="10" id="KW-1185">Reference proteome</keyword>
<gene>
    <name evidence="9" type="ORF">EK386_18525</name>
</gene>
<dbReference type="InterPro" id="IPR001851">
    <property type="entry name" value="ABC_transp_permease"/>
</dbReference>
<comment type="subcellular location">
    <subcellularLocation>
        <location evidence="1">Cell membrane</location>
        <topology evidence="1">Multi-pass membrane protein</topology>
    </subcellularLocation>
</comment>
<keyword evidence="2" id="KW-0813">Transport</keyword>
<evidence type="ECO:0000256" key="6">
    <source>
        <dbReference type="ARBA" id="ARBA00022989"/>
    </source>
</evidence>
<dbReference type="Pfam" id="PF02653">
    <property type="entry name" value="BPD_transp_2"/>
    <property type="match status" value="1"/>
</dbReference>
<feature type="transmembrane region" description="Helical" evidence="8">
    <location>
        <begin position="133"/>
        <end position="151"/>
    </location>
</feature>
<dbReference type="PANTHER" id="PTHR32196">
    <property type="entry name" value="ABC TRANSPORTER PERMEASE PROTEIN YPHD-RELATED-RELATED"/>
    <property type="match status" value="1"/>
</dbReference>
<proteinExistence type="predicted"/>
<dbReference type="GO" id="GO:0022857">
    <property type="term" value="F:transmembrane transporter activity"/>
    <property type="evidence" value="ECO:0007669"/>
    <property type="project" value="InterPro"/>
</dbReference>
<evidence type="ECO:0000256" key="5">
    <source>
        <dbReference type="ARBA" id="ARBA00022692"/>
    </source>
</evidence>
<evidence type="ECO:0000256" key="1">
    <source>
        <dbReference type="ARBA" id="ARBA00004651"/>
    </source>
</evidence>
<name>A0A3S0RGT3_9BACI</name>
<evidence type="ECO:0000313" key="10">
    <source>
        <dbReference type="Proteomes" id="UP000287910"/>
    </source>
</evidence>
<evidence type="ECO:0000256" key="2">
    <source>
        <dbReference type="ARBA" id="ARBA00022448"/>
    </source>
</evidence>
<protein>
    <submittedName>
        <fullName evidence="9">ABC transporter permease</fullName>
    </submittedName>
</protein>
<dbReference type="GO" id="GO:0005886">
    <property type="term" value="C:plasma membrane"/>
    <property type="evidence" value="ECO:0007669"/>
    <property type="project" value="UniProtKB-SubCell"/>
</dbReference>
<keyword evidence="5 8" id="KW-0812">Transmembrane</keyword>
<dbReference type="EMBL" id="RYYR01000041">
    <property type="protein sequence ID" value="RUL47261.1"/>
    <property type="molecule type" value="Genomic_DNA"/>
</dbReference>
<dbReference type="Proteomes" id="UP000287910">
    <property type="component" value="Unassembled WGS sequence"/>
</dbReference>
<feature type="transmembrane region" description="Helical" evidence="8">
    <location>
        <begin position="222"/>
        <end position="241"/>
    </location>
</feature>
<accession>A0A3S0RGT3</accession>
<keyword evidence="4" id="KW-0997">Cell inner membrane</keyword>
<comment type="caution">
    <text evidence="9">The sequence shown here is derived from an EMBL/GenBank/DDBJ whole genome shotgun (WGS) entry which is preliminary data.</text>
</comment>
<feature type="transmembrane region" description="Helical" evidence="8">
    <location>
        <begin position="171"/>
        <end position="198"/>
    </location>
</feature>
<feature type="transmembrane region" description="Helical" evidence="8">
    <location>
        <begin position="26"/>
        <end position="48"/>
    </location>
</feature>
<dbReference type="AlphaFoldDB" id="A0A3S0RGT3"/>
<evidence type="ECO:0000256" key="7">
    <source>
        <dbReference type="ARBA" id="ARBA00023136"/>
    </source>
</evidence>
<keyword evidence="3" id="KW-1003">Cell membrane</keyword>
<feature type="transmembrane region" description="Helical" evidence="8">
    <location>
        <begin position="88"/>
        <end position="121"/>
    </location>
</feature>
<dbReference type="RefSeq" id="WP_126660669.1">
    <property type="nucleotide sequence ID" value="NZ_RYYR01000041.1"/>
</dbReference>
<keyword evidence="6 8" id="KW-1133">Transmembrane helix</keyword>